<sequence length="58" mass="6357">MTNVPDLFSLAKVMGIIIVLVLFPPLPLSTIPERNLSLSNNRLNSHSVCVNVASFLLH</sequence>
<keyword evidence="3" id="KW-1185">Reference proteome</keyword>
<evidence type="ECO:0000313" key="3">
    <source>
        <dbReference type="Proteomes" id="UP000007073"/>
    </source>
</evidence>
<feature type="transmembrane region" description="Helical" evidence="1">
    <location>
        <begin position="7"/>
        <end position="26"/>
    </location>
</feature>
<reference evidence="2 3" key="1">
    <citation type="submission" date="2005-10" db="EMBL/GenBank/DDBJ databases">
        <title>Complete sequence of Geobacter metallireducens GS-15.</title>
        <authorList>
            <consortium name="US DOE Joint Genome Institute"/>
            <person name="Copeland A."/>
            <person name="Lucas S."/>
            <person name="Lapidus A."/>
            <person name="Barry K."/>
            <person name="Detter J.C."/>
            <person name="Glavina T."/>
            <person name="Hammon N."/>
            <person name="Israni S."/>
            <person name="Pitluck S."/>
            <person name="Di Bartolo G."/>
            <person name="Chain P."/>
            <person name="Schmutz J."/>
            <person name="Larimer F."/>
            <person name="Land M."/>
            <person name="Kyrpides N."/>
            <person name="Ivanova N."/>
            <person name="Richardson P."/>
        </authorList>
    </citation>
    <scope>NUCLEOTIDE SEQUENCE [LARGE SCALE GENOMIC DNA]</scope>
    <source>
        <strain evidence="3">ATCC 53774 / DSM 7210 / GS-15</strain>
    </source>
</reference>
<dbReference type="STRING" id="269799.Gmet_3592"/>
<accession>J7M085</accession>
<evidence type="ECO:0000256" key="1">
    <source>
        <dbReference type="SAM" id="Phobius"/>
    </source>
</evidence>
<keyword evidence="1" id="KW-0472">Membrane</keyword>
<gene>
    <name evidence="2" type="ordered locus">Gmet_3592</name>
</gene>
<protein>
    <submittedName>
        <fullName evidence="2">Uncharacterized protein</fullName>
    </submittedName>
</protein>
<organism evidence="2 3">
    <name type="scientific">Geobacter metallireducens (strain ATCC 53774 / DSM 7210 / GS-15)</name>
    <dbReference type="NCBI Taxonomy" id="269799"/>
    <lineage>
        <taxon>Bacteria</taxon>
        <taxon>Pseudomonadati</taxon>
        <taxon>Thermodesulfobacteriota</taxon>
        <taxon>Desulfuromonadia</taxon>
        <taxon>Geobacterales</taxon>
        <taxon>Geobacteraceae</taxon>
        <taxon>Geobacter</taxon>
    </lineage>
</organism>
<evidence type="ECO:0000313" key="2">
    <source>
        <dbReference type="EMBL" id="AFR42807.1"/>
    </source>
</evidence>
<reference evidence="2 3" key="2">
    <citation type="journal article" date="2009" name="BMC Microbiol.">
        <title>The genome sequence of Geobacter metallireducens: features of metabolism, physiology and regulation common and dissimilar to Geobacter sulfurreducens.</title>
        <authorList>
            <person name="Aklujkar M."/>
            <person name="Krushkal J."/>
            <person name="DiBartolo G."/>
            <person name="Lapidus A."/>
            <person name="Land M.L."/>
            <person name="Lovley D.R."/>
        </authorList>
    </citation>
    <scope>NUCLEOTIDE SEQUENCE [LARGE SCALE GENOMIC DNA]</scope>
    <source>
        <strain evidence="3">ATCC 53774 / DSM 7210 / GS-15</strain>
    </source>
</reference>
<dbReference type="KEGG" id="gme:Gmet_3592"/>
<dbReference type="AlphaFoldDB" id="J7M085"/>
<dbReference type="HOGENOM" id="CLU_2972994_0_0_7"/>
<proteinExistence type="predicted"/>
<keyword evidence="1" id="KW-1133">Transmembrane helix</keyword>
<dbReference type="EMBL" id="CP000148">
    <property type="protein sequence ID" value="AFR42807.1"/>
    <property type="molecule type" value="Genomic_DNA"/>
</dbReference>
<dbReference type="Proteomes" id="UP000007073">
    <property type="component" value="Chromosome"/>
</dbReference>
<keyword evidence="1" id="KW-0812">Transmembrane</keyword>
<name>J7M085_GEOMG</name>